<name>A0A0A9AJ26_ARUDO</name>
<organism evidence="3">
    <name type="scientific">Arundo donax</name>
    <name type="common">Giant reed</name>
    <name type="synonym">Donax arundinaceus</name>
    <dbReference type="NCBI Taxonomy" id="35708"/>
    <lineage>
        <taxon>Eukaryota</taxon>
        <taxon>Viridiplantae</taxon>
        <taxon>Streptophyta</taxon>
        <taxon>Embryophyta</taxon>
        <taxon>Tracheophyta</taxon>
        <taxon>Spermatophyta</taxon>
        <taxon>Magnoliopsida</taxon>
        <taxon>Liliopsida</taxon>
        <taxon>Poales</taxon>
        <taxon>Poaceae</taxon>
        <taxon>PACMAD clade</taxon>
        <taxon>Arundinoideae</taxon>
        <taxon>Arundineae</taxon>
        <taxon>Arundo</taxon>
    </lineage>
</organism>
<evidence type="ECO:0000256" key="2">
    <source>
        <dbReference type="SAM" id="SignalP"/>
    </source>
</evidence>
<feature type="region of interest" description="Disordered" evidence="1">
    <location>
        <begin position="91"/>
        <end position="128"/>
    </location>
</feature>
<keyword evidence="2" id="KW-0732">Signal</keyword>
<sequence length="128" mass="13647">MILGCLITSNFLSFFFLGGGGSPLATNLEWKGAGAMHADAAATATGHVTYEEFSSCVVVSHKINPTTLPAQRLTVSNIVAYTKKDFKKAIDTEKKGEEAPGLRSTSGEQLLDPTHHTHPLRSTSVGRC</sequence>
<dbReference type="EMBL" id="GBRH01246769">
    <property type="protein sequence ID" value="JAD51126.1"/>
    <property type="molecule type" value="Transcribed_RNA"/>
</dbReference>
<accession>A0A0A9AJ26</accession>
<feature type="compositionally biased region" description="Basic and acidic residues" evidence="1">
    <location>
        <begin position="91"/>
        <end position="100"/>
    </location>
</feature>
<feature type="chain" id="PRO_5002045438" evidence="2">
    <location>
        <begin position="22"/>
        <end position="128"/>
    </location>
</feature>
<reference evidence="3" key="2">
    <citation type="journal article" date="2015" name="Data Brief">
        <title>Shoot transcriptome of the giant reed, Arundo donax.</title>
        <authorList>
            <person name="Barrero R.A."/>
            <person name="Guerrero F.D."/>
            <person name="Moolhuijzen P."/>
            <person name="Goolsby J.A."/>
            <person name="Tidwell J."/>
            <person name="Bellgard S.E."/>
            <person name="Bellgard M.I."/>
        </authorList>
    </citation>
    <scope>NUCLEOTIDE SEQUENCE</scope>
    <source>
        <tissue evidence="3">Shoot tissue taken approximately 20 cm above the soil surface</tissue>
    </source>
</reference>
<evidence type="ECO:0000256" key="1">
    <source>
        <dbReference type="SAM" id="MobiDB-lite"/>
    </source>
</evidence>
<protein>
    <submittedName>
        <fullName evidence="3">Uncharacterized protein</fullName>
    </submittedName>
</protein>
<feature type="signal peptide" evidence="2">
    <location>
        <begin position="1"/>
        <end position="21"/>
    </location>
</feature>
<evidence type="ECO:0000313" key="3">
    <source>
        <dbReference type="EMBL" id="JAD51126.1"/>
    </source>
</evidence>
<reference evidence="3" key="1">
    <citation type="submission" date="2014-09" db="EMBL/GenBank/DDBJ databases">
        <authorList>
            <person name="Magalhaes I.L.F."/>
            <person name="Oliveira U."/>
            <person name="Santos F.R."/>
            <person name="Vidigal T.H.D.A."/>
            <person name="Brescovit A.D."/>
            <person name="Santos A.J."/>
        </authorList>
    </citation>
    <scope>NUCLEOTIDE SEQUENCE</scope>
    <source>
        <tissue evidence="3">Shoot tissue taken approximately 20 cm above the soil surface</tissue>
    </source>
</reference>
<dbReference type="AlphaFoldDB" id="A0A0A9AJ26"/>
<proteinExistence type="predicted"/>